<feature type="transmembrane region" description="Helical" evidence="10">
    <location>
        <begin position="155"/>
        <end position="174"/>
    </location>
</feature>
<dbReference type="Pfam" id="PF02537">
    <property type="entry name" value="CRCB"/>
    <property type="match status" value="2"/>
</dbReference>
<feature type="transmembrane region" description="Helical" evidence="10">
    <location>
        <begin position="295"/>
        <end position="316"/>
    </location>
</feature>
<protein>
    <recommendedName>
        <fullName evidence="13">CrcB-like protein-domain-containing protein</fullName>
    </recommendedName>
</protein>
<evidence type="ECO:0000256" key="6">
    <source>
        <dbReference type="ARBA" id="ARBA00023136"/>
    </source>
</evidence>
<dbReference type="OrthoDB" id="409792at2759"/>
<proteinExistence type="inferred from homology"/>
<name>A0A0D2VWJ0_CAPO3</name>
<evidence type="ECO:0000256" key="8">
    <source>
        <dbReference type="ARBA" id="ARBA00035585"/>
    </source>
</evidence>
<evidence type="ECO:0000256" key="9">
    <source>
        <dbReference type="SAM" id="MobiDB-lite"/>
    </source>
</evidence>
<sequence length="423" mass="45153">MKPRPASMSETTELDNLPPARSRASEADDADADADIDAHASSVAARHVPMPQQAGEASVNMAPPGSVPIAELVASSEAAHPTEAPIQTQASLSLLDVDTVLAVSIFAIVGVLIRIGTNHLTPYDSQLLFGSFYAQVVGCIIMGCVFTLQSVFSPWLYVGLTTGLCGTITTFSSWNQQASTVLVGWHGMPPPSYNSGAFQFVSWMTILVIGLAVSLVSLAFGVHVGQAMLVLLERRRRHQQGNEPARSTTNKSQRDGDATAQTNRLTRQTIILAVVLCVSLVLVIVLPYELDCRDIMFSCILAVPGALSRMWLSLWLNPKRPTFPLGTFTANIIGCVLLGIFTVVQSSQHCFVNNSIVNDLFIGLENGFCGALSTVSTFVVELHIKLNFPSAYTYGLAAVGAGQAALLVINGVYVWGSTPDLCA</sequence>
<organism evidence="11 12">
    <name type="scientific">Capsaspora owczarzaki (strain ATCC 30864)</name>
    <dbReference type="NCBI Taxonomy" id="595528"/>
    <lineage>
        <taxon>Eukaryota</taxon>
        <taxon>Filasterea</taxon>
        <taxon>Capsaspora</taxon>
    </lineage>
</organism>
<feature type="region of interest" description="Disordered" evidence="9">
    <location>
        <begin position="238"/>
        <end position="259"/>
    </location>
</feature>
<feature type="transmembrane region" description="Helical" evidence="10">
    <location>
        <begin position="200"/>
        <end position="232"/>
    </location>
</feature>
<dbReference type="PhylomeDB" id="A0A0D2VWJ0"/>
<evidence type="ECO:0000256" key="10">
    <source>
        <dbReference type="SAM" id="Phobius"/>
    </source>
</evidence>
<keyword evidence="3" id="KW-1003">Cell membrane</keyword>
<dbReference type="PANTHER" id="PTHR28259">
    <property type="entry name" value="FLUORIDE EXPORT PROTEIN 1-RELATED"/>
    <property type="match status" value="1"/>
</dbReference>
<dbReference type="PANTHER" id="PTHR28259:SF1">
    <property type="entry name" value="FLUORIDE EXPORT PROTEIN 1-RELATED"/>
    <property type="match status" value="1"/>
</dbReference>
<evidence type="ECO:0000256" key="1">
    <source>
        <dbReference type="ARBA" id="ARBA00002598"/>
    </source>
</evidence>
<evidence type="ECO:0000313" key="12">
    <source>
        <dbReference type="Proteomes" id="UP000008743"/>
    </source>
</evidence>
<keyword evidence="6 10" id="KW-0472">Membrane</keyword>
<comment type="catalytic activity">
    <reaction evidence="8">
        <text>fluoride(in) = fluoride(out)</text>
        <dbReference type="Rhea" id="RHEA:76159"/>
        <dbReference type="ChEBI" id="CHEBI:17051"/>
    </reaction>
    <physiologicalReaction direction="left-to-right" evidence="8">
        <dbReference type="Rhea" id="RHEA:76160"/>
    </physiologicalReaction>
</comment>
<comment type="similarity">
    <text evidence="7">Belongs to the fluoride channel Fluc/FEX (TC 1.A.43) family.</text>
</comment>
<dbReference type="FunCoup" id="A0A0D2VWJ0">
    <property type="interactions" value="26"/>
</dbReference>
<feature type="transmembrane region" description="Helical" evidence="10">
    <location>
        <begin position="127"/>
        <end position="148"/>
    </location>
</feature>
<dbReference type="RefSeq" id="XP_004345082.2">
    <property type="nucleotide sequence ID" value="XM_004345032.2"/>
</dbReference>
<evidence type="ECO:0000256" key="5">
    <source>
        <dbReference type="ARBA" id="ARBA00022989"/>
    </source>
</evidence>
<feature type="compositionally biased region" description="Polar residues" evidence="9">
    <location>
        <begin position="241"/>
        <end position="251"/>
    </location>
</feature>
<feature type="region of interest" description="Disordered" evidence="9">
    <location>
        <begin position="1"/>
        <end position="40"/>
    </location>
</feature>
<evidence type="ECO:0000256" key="4">
    <source>
        <dbReference type="ARBA" id="ARBA00022692"/>
    </source>
</evidence>
<accession>A0A0D2VWJ0</accession>
<evidence type="ECO:0000256" key="3">
    <source>
        <dbReference type="ARBA" id="ARBA00022475"/>
    </source>
</evidence>
<dbReference type="GO" id="GO:0005886">
    <property type="term" value="C:plasma membrane"/>
    <property type="evidence" value="ECO:0007669"/>
    <property type="project" value="UniProtKB-SubCell"/>
</dbReference>
<feature type="transmembrane region" description="Helical" evidence="10">
    <location>
        <begin position="270"/>
        <end position="289"/>
    </location>
</feature>
<feature type="transmembrane region" description="Helical" evidence="10">
    <location>
        <begin position="392"/>
        <end position="415"/>
    </location>
</feature>
<dbReference type="InParanoid" id="A0A0D2VWJ0"/>
<dbReference type="InterPro" id="IPR003691">
    <property type="entry name" value="FluC"/>
</dbReference>
<dbReference type="Proteomes" id="UP000008743">
    <property type="component" value="Unassembled WGS sequence"/>
</dbReference>
<comment type="subcellular location">
    <subcellularLocation>
        <location evidence="2">Cell membrane</location>
        <topology evidence="2">Multi-pass membrane protein</topology>
    </subcellularLocation>
</comment>
<dbReference type="AlphaFoldDB" id="A0A0D2VWJ0"/>
<gene>
    <name evidence="11" type="ORF">CAOG_006333</name>
</gene>
<evidence type="ECO:0008006" key="13">
    <source>
        <dbReference type="Google" id="ProtNLM"/>
    </source>
</evidence>
<comment type="function">
    <text evidence="1">Fluoride channel required for the rapid expulsion of cytoplasmic fluoride.</text>
</comment>
<evidence type="ECO:0000256" key="2">
    <source>
        <dbReference type="ARBA" id="ARBA00004651"/>
    </source>
</evidence>
<evidence type="ECO:0000313" key="11">
    <source>
        <dbReference type="EMBL" id="KJE95947.1"/>
    </source>
</evidence>
<keyword evidence="4 10" id="KW-0812">Transmembrane</keyword>
<dbReference type="EMBL" id="KE346370">
    <property type="protein sequence ID" value="KJE95947.1"/>
    <property type="molecule type" value="Genomic_DNA"/>
</dbReference>
<feature type="transmembrane region" description="Helical" evidence="10">
    <location>
        <begin position="360"/>
        <end position="380"/>
    </location>
</feature>
<keyword evidence="12" id="KW-1185">Reference proteome</keyword>
<keyword evidence="5 10" id="KW-1133">Transmembrane helix</keyword>
<dbReference type="GO" id="GO:1903425">
    <property type="term" value="F:fluoride transmembrane transporter activity"/>
    <property type="evidence" value="ECO:0007669"/>
    <property type="project" value="TreeGrafter"/>
</dbReference>
<evidence type="ECO:0000256" key="7">
    <source>
        <dbReference type="ARBA" id="ARBA00035120"/>
    </source>
</evidence>
<dbReference type="STRING" id="595528.A0A0D2VWJ0"/>
<reference evidence="12" key="1">
    <citation type="submission" date="2011-02" db="EMBL/GenBank/DDBJ databases">
        <title>The Genome Sequence of Capsaspora owczarzaki ATCC 30864.</title>
        <authorList>
            <person name="Russ C."/>
            <person name="Cuomo C."/>
            <person name="Burger G."/>
            <person name="Gray M.W."/>
            <person name="Holland P.W.H."/>
            <person name="King N."/>
            <person name="Lang F.B.F."/>
            <person name="Roger A.J."/>
            <person name="Ruiz-Trillo I."/>
            <person name="Young S.K."/>
            <person name="Zeng Q."/>
            <person name="Gargeya S."/>
            <person name="Alvarado L."/>
            <person name="Berlin A."/>
            <person name="Chapman S.B."/>
            <person name="Chen Z."/>
            <person name="Freedman E."/>
            <person name="Gellesch M."/>
            <person name="Goldberg J."/>
            <person name="Griggs A."/>
            <person name="Gujja S."/>
            <person name="Heilman E."/>
            <person name="Heiman D."/>
            <person name="Howarth C."/>
            <person name="Mehta T."/>
            <person name="Neiman D."/>
            <person name="Pearson M."/>
            <person name="Roberts A."/>
            <person name="Saif S."/>
            <person name="Shea T."/>
            <person name="Shenoy N."/>
            <person name="Sisk P."/>
            <person name="Stolte C."/>
            <person name="Sykes S."/>
            <person name="White J."/>
            <person name="Yandava C."/>
            <person name="Haas B."/>
            <person name="Nusbaum C."/>
            <person name="Birren B."/>
        </authorList>
    </citation>
    <scope>NUCLEOTIDE SEQUENCE</scope>
    <source>
        <strain evidence="12">ATCC 30864</strain>
    </source>
</reference>
<feature type="transmembrane region" description="Helical" evidence="10">
    <location>
        <begin position="94"/>
        <end position="115"/>
    </location>
</feature>
<feature type="transmembrane region" description="Helical" evidence="10">
    <location>
        <begin position="328"/>
        <end position="348"/>
    </location>
</feature>